<dbReference type="InterPro" id="IPR002502">
    <property type="entry name" value="Amidase_domain"/>
</dbReference>
<evidence type="ECO:0000313" key="5">
    <source>
        <dbReference type="EMBL" id="PKY90570.1"/>
    </source>
</evidence>
<feature type="domain" description="Mannosyl-glycoprotein endo-beta-N-acetylglucosamidase-like" evidence="3">
    <location>
        <begin position="1"/>
        <end position="152"/>
    </location>
</feature>
<dbReference type="SMART" id="SM00047">
    <property type="entry name" value="LYZ2"/>
    <property type="match status" value="1"/>
</dbReference>
<dbReference type="InterPro" id="IPR002901">
    <property type="entry name" value="MGlyc_endo_b_GlcNAc-like_dom"/>
</dbReference>
<dbReference type="SMART" id="SM00644">
    <property type="entry name" value="Ami_2"/>
    <property type="match status" value="1"/>
</dbReference>
<comment type="similarity">
    <text evidence="1">Belongs to the glycosyl hydrolase 73 family.</text>
</comment>
<dbReference type="InterPro" id="IPR036505">
    <property type="entry name" value="Amidase/PGRP_sf"/>
</dbReference>
<dbReference type="GO" id="GO:0009253">
    <property type="term" value="P:peptidoglycan catabolic process"/>
    <property type="evidence" value="ECO:0007669"/>
    <property type="project" value="InterPro"/>
</dbReference>
<dbReference type="PANTHER" id="PTHR33308:SF9">
    <property type="entry name" value="PEPTIDOGLYCAN HYDROLASE FLGJ"/>
    <property type="match status" value="1"/>
</dbReference>
<dbReference type="Pfam" id="PF01510">
    <property type="entry name" value="Amidase_2"/>
    <property type="match status" value="1"/>
</dbReference>
<evidence type="ECO:0000256" key="1">
    <source>
        <dbReference type="ARBA" id="ARBA00010266"/>
    </source>
</evidence>
<dbReference type="CDD" id="cd06583">
    <property type="entry name" value="PGRP"/>
    <property type="match status" value="1"/>
</dbReference>
<proteinExistence type="inferred from homology"/>
<accession>A0A2I1K4I9</accession>
<keyword evidence="2" id="KW-0378">Hydrolase</keyword>
<dbReference type="GO" id="GO:0008745">
    <property type="term" value="F:N-acetylmuramoyl-L-alanine amidase activity"/>
    <property type="evidence" value="ECO:0007669"/>
    <property type="project" value="InterPro"/>
</dbReference>
<feature type="domain" description="N-acetylmuramoyl-L-alanine amidase" evidence="4">
    <location>
        <begin position="167"/>
        <end position="296"/>
    </location>
</feature>
<dbReference type="Proteomes" id="UP000234384">
    <property type="component" value="Unassembled WGS sequence"/>
</dbReference>
<dbReference type="Gene3D" id="4.10.80.30">
    <property type="entry name" value="DNA polymerase, domain 6"/>
    <property type="match status" value="1"/>
</dbReference>
<dbReference type="GO" id="GO:0004040">
    <property type="term" value="F:amidase activity"/>
    <property type="evidence" value="ECO:0007669"/>
    <property type="project" value="InterPro"/>
</dbReference>
<name>A0A2I1K4I9_9LACT</name>
<evidence type="ECO:0000256" key="2">
    <source>
        <dbReference type="ARBA" id="ARBA00022801"/>
    </source>
</evidence>
<evidence type="ECO:0000259" key="4">
    <source>
        <dbReference type="SMART" id="SM00644"/>
    </source>
</evidence>
<dbReference type="InterPro" id="IPR051056">
    <property type="entry name" value="Glycosyl_Hydrolase_73"/>
</dbReference>
<dbReference type="Gene3D" id="1.10.530.10">
    <property type="match status" value="1"/>
</dbReference>
<dbReference type="EMBL" id="PKHE01000002">
    <property type="protein sequence ID" value="PKY90570.1"/>
    <property type="molecule type" value="Genomic_DNA"/>
</dbReference>
<evidence type="ECO:0000259" key="3">
    <source>
        <dbReference type="SMART" id="SM00047"/>
    </source>
</evidence>
<dbReference type="SUPFAM" id="SSF55846">
    <property type="entry name" value="N-acetylmuramoyl-L-alanine amidase-like"/>
    <property type="match status" value="1"/>
</dbReference>
<sequence>MSKEKQFIETIAPVVKNYSSPLYPSIRIAQACLESDYGRSELSRNAHNYFGIKASKPWQGNTYTKESLEVLEGQAKLEQAAFRQYESLEQSVADHAQFVNSTPYRKDYYRQVIQAQSIDDQAQALTGTYATDPHYGQKLIRLIQRHQLEQYDQSVVIYSRLDEALGGQQQDRKLSDIKRIVWHYTAVARELNRKISDHERYWQSAHGWGRGGYHYYIDSQGKIYQNYRLERITWGVAHHNQDTVHISVEANHRDNYSSAQIQSREMLTLDLLTRLDLPAQAVVGHWEVYNNSLCPGYTGEEMSQFRTLLAQKLKERRVALLTTTSPQKPANPEPLIQEGTVIQPQSDYLYFAGTYYLLQPTGDLLHPLASKMVK</sequence>
<evidence type="ECO:0000313" key="6">
    <source>
        <dbReference type="Proteomes" id="UP000234384"/>
    </source>
</evidence>
<dbReference type="PANTHER" id="PTHR33308">
    <property type="entry name" value="PEPTIDOGLYCAN HYDROLASE FLGJ"/>
    <property type="match status" value="1"/>
</dbReference>
<dbReference type="Gene3D" id="3.40.80.10">
    <property type="entry name" value="Peptidoglycan recognition protein-like"/>
    <property type="match status" value="1"/>
</dbReference>
<reference evidence="5 6" key="1">
    <citation type="submission" date="2017-12" db="EMBL/GenBank/DDBJ databases">
        <title>Phylogenetic diversity of female urinary microbiome.</title>
        <authorList>
            <person name="Thomas-White K."/>
            <person name="Wolfe A.J."/>
        </authorList>
    </citation>
    <scope>NUCLEOTIDE SEQUENCE [LARGE SCALE GENOMIC DNA]</scope>
    <source>
        <strain evidence="5 6">UMB0898</strain>
    </source>
</reference>
<organism evidence="5 6">
    <name type="scientific">Falseniella ignava</name>
    <dbReference type="NCBI Taxonomy" id="137730"/>
    <lineage>
        <taxon>Bacteria</taxon>
        <taxon>Bacillati</taxon>
        <taxon>Bacillota</taxon>
        <taxon>Bacilli</taxon>
        <taxon>Lactobacillales</taxon>
        <taxon>Aerococcaceae</taxon>
        <taxon>Falseniella</taxon>
    </lineage>
</organism>
<gene>
    <name evidence="5" type="ORF">CYJ57_01535</name>
</gene>
<dbReference type="Pfam" id="PF01832">
    <property type="entry name" value="Glucosaminidase"/>
    <property type="match status" value="1"/>
</dbReference>
<comment type="caution">
    <text evidence="5">The sequence shown here is derived from an EMBL/GenBank/DDBJ whole genome shotgun (WGS) entry which is preliminary data.</text>
</comment>
<dbReference type="PRINTS" id="PR01002">
    <property type="entry name" value="FLGFLGJ"/>
</dbReference>
<protein>
    <recommendedName>
        <fullName evidence="7">N-acetylmuramoyl-L-alanine amidase</fullName>
    </recommendedName>
</protein>
<evidence type="ECO:0008006" key="7">
    <source>
        <dbReference type="Google" id="ProtNLM"/>
    </source>
</evidence>
<dbReference type="AlphaFoldDB" id="A0A2I1K4I9"/>
<dbReference type="RefSeq" id="WP_101953795.1">
    <property type="nucleotide sequence ID" value="NZ_PKHE01000002.1"/>
</dbReference>